<dbReference type="AlphaFoldDB" id="A0A260ZA45"/>
<name>A0A260ZA45_CAERE</name>
<evidence type="ECO:0000256" key="3">
    <source>
        <dbReference type="ARBA" id="ARBA00023242"/>
    </source>
</evidence>
<evidence type="ECO:0000256" key="1">
    <source>
        <dbReference type="ARBA" id="ARBA00004123"/>
    </source>
</evidence>
<protein>
    <submittedName>
        <fullName evidence="6">Uncharacterized protein</fullName>
    </submittedName>
</protein>
<feature type="compositionally biased region" description="Polar residues" evidence="4">
    <location>
        <begin position="96"/>
        <end position="115"/>
    </location>
</feature>
<reference evidence="7" key="1">
    <citation type="submission" date="2017-08" db="EMBL/GenBank/DDBJ databases">
        <authorList>
            <person name="Fierst J.L."/>
        </authorList>
    </citation>
    <scope>NUCLEOTIDE SEQUENCE [LARGE SCALE GENOMIC DNA]</scope>
    <source>
        <strain evidence="7">PX439</strain>
    </source>
</reference>
<feature type="region of interest" description="Disordered" evidence="4">
    <location>
        <begin position="448"/>
        <end position="533"/>
    </location>
</feature>
<dbReference type="PANTHER" id="PTHR12940:SF0">
    <property type="entry name" value="SPLICING FACTOR ESS-2 HOMOLOG"/>
    <property type="match status" value="1"/>
</dbReference>
<dbReference type="Pfam" id="PF09751">
    <property type="entry name" value="Es2"/>
    <property type="match status" value="1"/>
</dbReference>
<dbReference type="GO" id="GO:0071013">
    <property type="term" value="C:catalytic step 2 spliceosome"/>
    <property type="evidence" value="ECO:0007669"/>
    <property type="project" value="TreeGrafter"/>
</dbReference>
<evidence type="ECO:0000313" key="8">
    <source>
        <dbReference type="Proteomes" id="UP000483820"/>
    </source>
</evidence>
<proteinExistence type="inferred from homology"/>
<dbReference type="InterPro" id="IPR019148">
    <property type="entry name" value="Nuclear_protein_DGCR14_ESS-2"/>
</dbReference>
<feature type="compositionally biased region" description="Polar residues" evidence="4">
    <location>
        <begin position="472"/>
        <end position="492"/>
    </location>
</feature>
<comment type="subcellular location">
    <subcellularLocation>
        <location evidence="1">Nucleus</location>
    </subcellularLocation>
</comment>
<reference evidence="5 8" key="3">
    <citation type="submission" date="2019-12" db="EMBL/GenBank/DDBJ databases">
        <title>Chromosome-level assembly of the Caenorhabditis remanei genome.</title>
        <authorList>
            <person name="Teterina A.A."/>
            <person name="Willis J.H."/>
            <person name="Phillips P.C."/>
        </authorList>
    </citation>
    <scope>NUCLEOTIDE SEQUENCE [LARGE SCALE GENOMIC DNA]</scope>
    <source>
        <strain evidence="5 8">PX506</strain>
        <tissue evidence="5">Whole organism</tissue>
    </source>
</reference>
<feature type="region of interest" description="Disordered" evidence="4">
    <location>
        <begin position="96"/>
        <end position="164"/>
    </location>
</feature>
<dbReference type="EMBL" id="NMWX01000196">
    <property type="protein sequence ID" value="OZF82472.1"/>
    <property type="molecule type" value="Genomic_DNA"/>
</dbReference>
<dbReference type="EMBL" id="WUAV01000003">
    <property type="protein sequence ID" value="KAF1761886.1"/>
    <property type="molecule type" value="Genomic_DNA"/>
</dbReference>
<keyword evidence="7" id="KW-1185">Reference proteome</keyword>
<evidence type="ECO:0000313" key="5">
    <source>
        <dbReference type="EMBL" id="KAF1761886.1"/>
    </source>
</evidence>
<gene>
    <name evidence="6" type="ORF">FL82_09908</name>
    <name evidence="5" type="ORF">GCK72_010145</name>
</gene>
<sequence>MSSFDKNDEKAKLIVPKSVNDGKVVKLSQKTLVSKKFERQVVPEEKYIAGLEKIIEKDYFPQLKKIQVQKEYLEAVAKKDISKIKELQLQYCSTGSIRTDRTSINPSTIRSTTSEVPDDEPFDSETPGPSSSSTSSKLDWMQSPMPFANEEGDNEAIHRKRKKKNAETLTSYLNKYTSEDNASFEELAQVMREREDARRPWIYKAEEEHNKYLVTRQAIAAEADVQLALKHAIDADDNRPLNVDNWKYKAWNTVLFNPEGAALTVAEQADAAKKQKTEINKKGTRFPETGKLKPSDEAMTRAAVSHALANAGKVDALGNEVTPANSFKLLETPNPNPDDMDSPLMTWGEIDGTPFRLDAPDVTEHSLPDAAPIFKIPEMPYREKIAQSMNDSIAAKYRDKRKVAMKAAEGAHRTPGFGSKRVSDKLAQLSPAAQKLATKKLGLKMIPAHKSPFASPKIGSGWSRSGSKRSDTPGSAWSRGSVTPGSSWSQGARTPGTPGIDSMIRRPQNREADDGAGPSTSSAGGRAQAGDFF</sequence>
<organism evidence="6 7">
    <name type="scientific">Caenorhabditis remanei</name>
    <name type="common">Caenorhabditis vulgaris</name>
    <dbReference type="NCBI Taxonomy" id="31234"/>
    <lineage>
        <taxon>Eukaryota</taxon>
        <taxon>Metazoa</taxon>
        <taxon>Ecdysozoa</taxon>
        <taxon>Nematoda</taxon>
        <taxon>Chromadorea</taxon>
        <taxon>Rhabditida</taxon>
        <taxon>Rhabditina</taxon>
        <taxon>Rhabditomorpha</taxon>
        <taxon>Rhabditoidea</taxon>
        <taxon>Rhabditidae</taxon>
        <taxon>Peloderinae</taxon>
        <taxon>Caenorhabditis</taxon>
    </lineage>
</organism>
<accession>A0A260ZA45</accession>
<feature type="compositionally biased region" description="Low complexity" evidence="4">
    <location>
        <begin position="124"/>
        <end position="136"/>
    </location>
</feature>
<evidence type="ECO:0000313" key="6">
    <source>
        <dbReference type="EMBL" id="OZF82472.1"/>
    </source>
</evidence>
<evidence type="ECO:0000256" key="4">
    <source>
        <dbReference type="SAM" id="MobiDB-lite"/>
    </source>
</evidence>
<keyword evidence="3" id="KW-0539">Nucleus</keyword>
<evidence type="ECO:0000256" key="2">
    <source>
        <dbReference type="ARBA" id="ARBA00009072"/>
    </source>
</evidence>
<dbReference type="Proteomes" id="UP000216624">
    <property type="component" value="Unassembled WGS sequence"/>
</dbReference>
<reference evidence="6" key="2">
    <citation type="submission" date="2017-08" db="EMBL/GenBank/DDBJ databases">
        <authorList>
            <person name="de Groot N.N."/>
        </authorList>
    </citation>
    <scope>NUCLEOTIDE SEQUENCE [LARGE SCALE GENOMIC DNA]</scope>
    <source>
        <strain evidence="6">PX439</strain>
    </source>
</reference>
<dbReference type="PANTHER" id="PTHR12940">
    <property type="entry name" value="ES-2 PROTEIN - RELATED"/>
    <property type="match status" value="1"/>
</dbReference>
<evidence type="ECO:0000313" key="7">
    <source>
        <dbReference type="Proteomes" id="UP000216624"/>
    </source>
</evidence>
<comment type="similarity">
    <text evidence="2">Belongs to the ESS2 family.</text>
</comment>
<comment type="caution">
    <text evidence="6">The sequence shown here is derived from an EMBL/GenBank/DDBJ whole genome shotgun (WGS) entry which is preliminary data.</text>
</comment>
<dbReference type="Proteomes" id="UP000483820">
    <property type="component" value="Chromosome III"/>
</dbReference>
<feature type="non-terminal residue" evidence="6">
    <location>
        <position position="1"/>
    </location>
</feature>